<dbReference type="EMBL" id="CP013068">
    <property type="protein sequence ID" value="ALV26697.1"/>
    <property type="molecule type" value="Genomic_DNA"/>
</dbReference>
<sequence length="241" mass="25467">MKEATTQLCGAGISAKSAYLGVNLEQFQRDDVARNRIRSAHGIGDDVLIGYVGRIEDEKGVFEALELVSRVRAAGTRAAGMFIGDGSRCAALKQKAGTLGLQDAVHLVPSVPNSEIPGYMSALDLLVLPSKQEGFGLVLIEAQACGTPVIATRTGGIVEAVEHGTGGFLVEPGDLAALTSHAVFLAKNSQQRAEMGARAAQWVHSRFDGQEQAVQLFRIYERLARQAGYGSGGRKVGCNAE</sequence>
<accession>A0A0U3Q2A5</accession>
<dbReference type="Gene3D" id="3.40.50.2000">
    <property type="entry name" value="Glycogen Phosphorylase B"/>
    <property type="match status" value="2"/>
</dbReference>
<evidence type="ECO:0000259" key="1">
    <source>
        <dbReference type="Pfam" id="PF00534"/>
    </source>
</evidence>
<evidence type="ECO:0000313" key="2">
    <source>
        <dbReference type="EMBL" id="ALV26697.1"/>
    </source>
</evidence>
<dbReference type="InterPro" id="IPR050194">
    <property type="entry name" value="Glycosyltransferase_grp1"/>
</dbReference>
<evidence type="ECO:0000313" key="3">
    <source>
        <dbReference type="Proteomes" id="UP000064921"/>
    </source>
</evidence>
<dbReference type="STRING" id="121719.APZ00_06065"/>
<dbReference type="AlphaFoldDB" id="A0A0U3Q2A5"/>
<dbReference type="Proteomes" id="UP000064921">
    <property type="component" value="Chromosome"/>
</dbReference>
<dbReference type="Pfam" id="PF00534">
    <property type="entry name" value="Glycos_transf_1"/>
    <property type="match status" value="1"/>
</dbReference>
<organism evidence="2 3">
    <name type="scientific">Pannonibacter phragmitetus</name>
    <dbReference type="NCBI Taxonomy" id="121719"/>
    <lineage>
        <taxon>Bacteria</taxon>
        <taxon>Pseudomonadati</taxon>
        <taxon>Pseudomonadota</taxon>
        <taxon>Alphaproteobacteria</taxon>
        <taxon>Hyphomicrobiales</taxon>
        <taxon>Stappiaceae</taxon>
        <taxon>Pannonibacter</taxon>
    </lineage>
</organism>
<dbReference type="SUPFAM" id="SSF53756">
    <property type="entry name" value="UDP-Glycosyltransferase/glycogen phosphorylase"/>
    <property type="match status" value="1"/>
</dbReference>
<reference evidence="2 3" key="1">
    <citation type="submission" date="2015-10" db="EMBL/GenBank/DDBJ databases">
        <title>The world's first case of liver abscess caused by Pannonibacter phragmitetus.</title>
        <authorList>
            <person name="Ming D."/>
            <person name="Wang M."/>
            <person name="Zhou Y."/>
            <person name="Jiang T."/>
            <person name="Hu S."/>
        </authorList>
    </citation>
    <scope>NUCLEOTIDE SEQUENCE [LARGE SCALE GENOMIC DNA]</scope>
    <source>
        <strain evidence="2 3">31801</strain>
    </source>
</reference>
<dbReference type="KEGG" id="pphr:APZ00_06065"/>
<dbReference type="PANTHER" id="PTHR45947">
    <property type="entry name" value="SULFOQUINOVOSYL TRANSFERASE SQD2"/>
    <property type="match status" value="1"/>
</dbReference>
<dbReference type="InterPro" id="IPR001296">
    <property type="entry name" value="Glyco_trans_1"/>
</dbReference>
<dbReference type="PANTHER" id="PTHR45947:SF3">
    <property type="entry name" value="SULFOQUINOVOSYL TRANSFERASE SQD2"/>
    <property type="match status" value="1"/>
</dbReference>
<gene>
    <name evidence="2" type="ORF">APZ00_06065</name>
</gene>
<protein>
    <recommendedName>
        <fullName evidence="1">Glycosyl transferase family 1 domain-containing protein</fullName>
    </recommendedName>
</protein>
<dbReference type="GO" id="GO:0016757">
    <property type="term" value="F:glycosyltransferase activity"/>
    <property type="evidence" value="ECO:0007669"/>
    <property type="project" value="InterPro"/>
</dbReference>
<feature type="domain" description="Glycosyl transferase family 1" evidence="1">
    <location>
        <begin position="35"/>
        <end position="202"/>
    </location>
</feature>
<dbReference type="CDD" id="cd03801">
    <property type="entry name" value="GT4_PimA-like"/>
    <property type="match status" value="1"/>
</dbReference>
<proteinExistence type="predicted"/>
<keyword evidence="3" id="KW-1185">Reference proteome</keyword>
<name>A0A0U3Q2A5_9HYPH</name>